<name>A0AAV7LQ25_PLEWA</name>
<evidence type="ECO:0000313" key="3">
    <source>
        <dbReference type="Proteomes" id="UP001066276"/>
    </source>
</evidence>
<comment type="caution">
    <text evidence="2">The sequence shown here is derived from an EMBL/GenBank/DDBJ whole genome shotgun (WGS) entry which is preliminary data.</text>
</comment>
<protein>
    <submittedName>
        <fullName evidence="2">Uncharacterized protein</fullName>
    </submittedName>
</protein>
<feature type="region of interest" description="Disordered" evidence="1">
    <location>
        <begin position="1"/>
        <end position="26"/>
    </location>
</feature>
<evidence type="ECO:0000313" key="2">
    <source>
        <dbReference type="EMBL" id="KAJ1092680.1"/>
    </source>
</evidence>
<proteinExistence type="predicted"/>
<gene>
    <name evidence="2" type="ORF">NDU88_005790</name>
</gene>
<keyword evidence="3" id="KW-1185">Reference proteome</keyword>
<evidence type="ECO:0000256" key="1">
    <source>
        <dbReference type="SAM" id="MobiDB-lite"/>
    </source>
</evidence>
<accession>A0AAV7LQ25</accession>
<reference evidence="2" key="1">
    <citation type="journal article" date="2022" name="bioRxiv">
        <title>Sequencing and chromosome-scale assembly of the giantPleurodeles waltlgenome.</title>
        <authorList>
            <person name="Brown T."/>
            <person name="Elewa A."/>
            <person name="Iarovenko S."/>
            <person name="Subramanian E."/>
            <person name="Araus A.J."/>
            <person name="Petzold A."/>
            <person name="Susuki M."/>
            <person name="Suzuki K.-i.T."/>
            <person name="Hayashi T."/>
            <person name="Toyoda A."/>
            <person name="Oliveira C."/>
            <person name="Osipova E."/>
            <person name="Leigh N.D."/>
            <person name="Simon A."/>
            <person name="Yun M.H."/>
        </authorList>
    </citation>
    <scope>NUCLEOTIDE SEQUENCE</scope>
    <source>
        <strain evidence="2">20211129_DDA</strain>
        <tissue evidence="2">Liver</tissue>
    </source>
</reference>
<sequence length="112" mass="12007">MRQPLRPHGPKPTADRGKLAEAGSQKVDQGAVMACCNSMARGWGGRTCRKEDSSPHPSPSTCSDGVWGEEADQVSPHHCVPEQKKLCSQETSEGEGPDWAVDPLVIQARTDA</sequence>
<dbReference type="Proteomes" id="UP001066276">
    <property type="component" value="Chromosome 11"/>
</dbReference>
<feature type="region of interest" description="Disordered" evidence="1">
    <location>
        <begin position="46"/>
        <end position="68"/>
    </location>
</feature>
<dbReference type="EMBL" id="JANPWB010000015">
    <property type="protein sequence ID" value="KAJ1092680.1"/>
    <property type="molecule type" value="Genomic_DNA"/>
</dbReference>
<organism evidence="2 3">
    <name type="scientific">Pleurodeles waltl</name>
    <name type="common">Iberian ribbed newt</name>
    <dbReference type="NCBI Taxonomy" id="8319"/>
    <lineage>
        <taxon>Eukaryota</taxon>
        <taxon>Metazoa</taxon>
        <taxon>Chordata</taxon>
        <taxon>Craniata</taxon>
        <taxon>Vertebrata</taxon>
        <taxon>Euteleostomi</taxon>
        <taxon>Amphibia</taxon>
        <taxon>Batrachia</taxon>
        <taxon>Caudata</taxon>
        <taxon>Salamandroidea</taxon>
        <taxon>Salamandridae</taxon>
        <taxon>Pleurodelinae</taxon>
        <taxon>Pleurodeles</taxon>
    </lineage>
</organism>
<dbReference type="AlphaFoldDB" id="A0AAV7LQ25"/>